<sequence>MTRPLNEQYGISVAALQMLHYLQQIARGDRAFTIQDTVLNSRCNVTPPDNFRLLDQLFEAGKIDYDYRGTGIEGERHVKPVWGENG</sequence>
<reference evidence="1 2" key="1">
    <citation type="submission" date="2024-07" db="EMBL/GenBank/DDBJ databases">
        <authorList>
            <person name="Hebao G."/>
        </authorList>
    </citation>
    <scope>NUCLEOTIDE SEQUENCE [LARGE SCALE GENOMIC DNA]</scope>
    <source>
        <strain evidence="1 2">ACCC 02193</strain>
    </source>
</reference>
<protein>
    <submittedName>
        <fullName evidence="1">Uncharacterized protein</fullName>
    </submittedName>
</protein>
<evidence type="ECO:0000313" key="2">
    <source>
        <dbReference type="Proteomes" id="UP001565243"/>
    </source>
</evidence>
<name>A0ABV4E889_9GAMM</name>
<keyword evidence="2" id="KW-1185">Reference proteome</keyword>
<dbReference type="RefSeq" id="WP_253459998.1">
    <property type="nucleotide sequence ID" value="NZ_JBGFFX010000006.1"/>
</dbReference>
<comment type="caution">
    <text evidence="1">The sequence shown here is derived from an EMBL/GenBank/DDBJ whole genome shotgun (WGS) entry which is preliminary data.</text>
</comment>
<gene>
    <name evidence="1" type="ORF">AB6T85_11435</name>
</gene>
<accession>A0ABV4E889</accession>
<proteinExistence type="predicted"/>
<evidence type="ECO:0000313" key="1">
    <source>
        <dbReference type="EMBL" id="MEY8771033.1"/>
    </source>
</evidence>
<dbReference type="EMBL" id="JBGFFX010000006">
    <property type="protein sequence ID" value="MEY8771033.1"/>
    <property type="molecule type" value="Genomic_DNA"/>
</dbReference>
<organism evidence="1 2">
    <name type="scientific">Erwinia aeris</name>
    <dbReference type="NCBI Taxonomy" id="3239803"/>
    <lineage>
        <taxon>Bacteria</taxon>
        <taxon>Pseudomonadati</taxon>
        <taxon>Pseudomonadota</taxon>
        <taxon>Gammaproteobacteria</taxon>
        <taxon>Enterobacterales</taxon>
        <taxon>Erwiniaceae</taxon>
        <taxon>Erwinia</taxon>
    </lineage>
</organism>
<dbReference type="Proteomes" id="UP001565243">
    <property type="component" value="Unassembled WGS sequence"/>
</dbReference>